<name>A0AAV9T5C6_9PEZI</name>
<comment type="caution">
    <text evidence="2">The sequence shown here is derived from an EMBL/GenBank/DDBJ whole genome shotgun (WGS) entry which is preliminary data.</text>
</comment>
<proteinExistence type="predicted"/>
<organism evidence="2 3">
    <name type="scientific">Colletotrichum tabaci</name>
    <dbReference type="NCBI Taxonomy" id="1209068"/>
    <lineage>
        <taxon>Eukaryota</taxon>
        <taxon>Fungi</taxon>
        <taxon>Dikarya</taxon>
        <taxon>Ascomycota</taxon>
        <taxon>Pezizomycotina</taxon>
        <taxon>Sordariomycetes</taxon>
        <taxon>Hypocreomycetidae</taxon>
        <taxon>Glomerellales</taxon>
        <taxon>Glomerellaceae</taxon>
        <taxon>Colletotrichum</taxon>
        <taxon>Colletotrichum destructivum species complex</taxon>
    </lineage>
</organism>
<feature type="region of interest" description="Disordered" evidence="1">
    <location>
        <begin position="206"/>
        <end position="225"/>
    </location>
</feature>
<dbReference type="Pfam" id="PF14441">
    <property type="entry name" value="OTT_1508_deam"/>
    <property type="match status" value="1"/>
</dbReference>
<dbReference type="EMBL" id="JASAOK010000044">
    <property type="protein sequence ID" value="KAK6213880.1"/>
    <property type="molecule type" value="Genomic_DNA"/>
</dbReference>
<dbReference type="InterPro" id="IPR027796">
    <property type="entry name" value="OTT_1508_deam-like"/>
</dbReference>
<evidence type="ECO:0000313" key="3">
    <source>
        <dbReference type="Proteomes" id="UP001327957"/>
    </source>
</evidence>
<reference evidence="2 3" key="1">
    <citation type="submission" date="2023-04" db="EMBL/GenBank/DDBJ databases">
        <title>Colletotrichum tabacum stain YC1 causing leaf anthracnose on Nicotiana tabacum(L.) cv.</title>
        <authorList>
            <person name="Ji Z."/>
            <person name="Wang M."/>
            <person name="Zhang J."/>
            <person name="Wang N."/>
            <person name="Zhou Z."/>
        </authorList>
    </citation>
    <scope>NUCLEOTIDE SEQUENCE [LARGE SCALE GENOMIC DNA]</scope>
    <source>
        <strain evidence="2 3">YC1</strain>
    </source>
</reference>
<evidence type="ECO:0000256" key="1">
    <source>
        <dbReference type="SAM" id="MobiDB-lite"/>
    </source>
</evidence>
<accession>A0AAV9T5C6</accession>
<protein>
    <submittedName>
        <fullName evidence="2">Uncharacterized protein</fullName>
    </submittedName>
</protein>
<dbReference type="Proteomes" id="UP001327957">
    <property type="component" value="Unassembled WGS sequence"/>
</dbReference>
<keyword evidence="3" id="KW-1185">Reference proteome</keyword>
<dbReference type="AlphaFoldDB" id="A0AAV9T5C6"/>
<sequence>MPTTRHALFARQVETPRKVDTPSTSLVAHNRTAKLNRLSPPKDKLTAQSLLNDYTKFLGSPKTRVLFREASKLSELQFRDFVSDLPTPAFIRTTDLGAEIESLQRALAYFLQTVSGVQNGVFDHVGAVGCDVVQKGDGSDRKSTLNFRLAKNKGLQEEDFKFFGILLGLLNGTSRHVPSDEVERLSLRHPLVRINYDVNKICKQTRENTGSRPKPCLGTKTTDKRNEEYEPEELHCLGMNRRIVIRKCGAQSTHGTTEIAQISVGQIMPDSSLSSTHLLWLHRASQAAVRLLRNQIASDIRDGLRSLLECLRSSRKPPNLCGVKEEELIQSFPSVLTCIAEPLTHLDVIVGFLPRYYRSQHADDDDDDDGVKVDVRFFALAAPNNPVIQGRGKAMSRLTHCEMQVLDHYLLQRTQDNQLQGTRTRVGKFIGISKVCCPLCSIVMWTLTGVLAVDGSHDDLSVWWTLPLFLFCEDGLFSEHRKCFFRVVAHWADKHGYQPNSAWQ</sequence>
<evidence type="ECO:0000313" key="2">
    <source>
        <dbReference type="EMBL" id="KAK6213880.1"/>
    </source>
</evidence>
<gene>
    <name evidence="2" type="ORF">QIS74_09882</name>
</gene>